<sequence length="393" mass="43579">MKENQPYDLFSINLSTILKGIMIFTISLLSLFSIAGLLTSLTYNYRISSHSVNEAAEHVSGGALYYLYTMENKLFTAHAPETAGPPSLSELAFRYATNVRFQDPRSFLGREVPGFSIYDGEILVAGEGTDYTNMPIESEPPAEALDKGSEGAVRPAKDFPKEKGNTPPSLTTNGKKRVYMYFTHTRESYLPHLQGISSPDAAHHSGLNVTKVGEMVQERLESKGIGAMVDKTDVVAKLNESGRSYGQSYQESRAVVASAQTNNRDLQYFIDIHRDSQRKKVTTAEIRGENYAKLAFVVGGEHANYEKNVKLATDLHNLLEKKYKGLSRGVILKQGKNTNGKFNQDLSEKAMLVEFGGVDNTFEELNRTANAFADVFADYYWQAESVQANDSTN</sequence>
<keyword evidence="2" id="KW-0812">Transmembrane</keyword>
<feature type="region of interest" description="Disordered" evidence="1">
    <location>
        <begin position="132"/>
        <end position="172"/>
    </location>
</feature>
<name>A0A6I1FJ54_9BACI</name>
<dbReference type="RefSeq" id="WP_152149243.1">
    <property type="nucleotide sequence ID" value="NZ_WEIO01000001.1"/>
</dbReference>
<dbReference type="SUPFAM" id="SSF53187">
    <property type="entry name" value="Zn-dependent exopeptidases"/>
    <property type="match status" value="1"/>
</dbReference>
<dbReference type="AlphaFoldDB" id="A0A6I1FJ54"/>
<evidence type="ECO:0000313" key="3">
    <source>
        <dbReference type="EMBL" id="KAB7708715.1"/>
    </source>
</evidence>
<organism evidence="3 4">
    <name type="scientific">Bacillus aerolatus</name>
    <dbReference type="NCBI Taxonomy" id="2653354"/>
    <lineage>
        <taxon>Bacteria</taxon>
        <taxon>Bacillati</taxon>
        <taxon>Bacillota</taxon>
        <taxon>Bacilli</taxon>
        <taxon>Bacillales</taxon>
        <taxon>Bacillaceae</taxon>
        <taxon>Bacillus</taxon>
    </lineage>
</organism>
<dbReference type="InterPro" id="IPR010897">
    <property type="entry name" value="Spore_II_P"/>
</dbReference>
<keyword evidence="4" id="KW-1185">Reference proteome</keyword>
<gene>
    <name evidence="3" type="ORF">F9802_00755</name>
</gene>
<evidence type="ECO:0000256" key="2">
    <source>
        <dbReference type="SAM" id="Phobius"/>
    </source>
</evidence>
<protein>
    <submittedName>
        <fullName evidence="3">Stage II sporulation protein P</fullName>
    </submittedName>
</protein>
<dbReference type="NCBIfam" id="TIGR02867">
    <property type="entry name" value="spore_II_P"/>
    <property type="match status" value="1"/>
</dbReference>
<proteinExistence type="predicted"/>
<reference evidence="3 4" key="1">
    <citation type="submission" date="2019-10" db="EMBL/GenBank/DDBJ databases">
        <title>Bacillus aerolatum sp. nov., isolated from bioaerosol of sport playgrounds.</title>
        <authorList>
            <person name="Chen P."/>
            <person name="Zhang G."/>
        </authorList>
    </citation>
    <scope>NUCLEOTIDE SEQUENCE [LARGE SCALE GENOMIC DNA]</scope>
    <source>
        <strain evidence="3 4">CX253</strain>
    </source>
</reference>
<accession>A0A6I1FJ54</accession>
<keyword evidence="2" id="KW-1133">Transmembrane helix</keyword>
<evidence type="ECO:0000313" key="4">
    <source>
        <dbReference type="Proteomes" id="UP000429595"/>
    </source>
</evidence>
<dbReference type="Proteomes" id="UP000429595">
    <property type="component" value="Unassembled WGS sequence"/>
</dbReference>
<dbReference type="EMBL" id="WEIO01000001">
    <property type="protein sequence ID" value="KAB7708715.1"/>
    <property type="molecule type" value="Genomic_DNA"/>
</dbReference>
<keyword evidence="2" id="KW-0472">Membrane</keyword>
<comment type="caution">
    <text evidence="3">The sequence shown here is derived from an EMBL/GenBank/DDBJ whole genome shotgun (WGS) entry which is preliminary data.</text>
</comment>
<feature type="transmembrane region" description="Helical" evidence="2">
    <location>
        <begin position="21"/>
        <end position="43"/>
    </location>
</feature>
<dbReference type="Pfam" id="PF07454">
    <property type="entry name" value="SpoIIP"/>
    <property type="match status" value="1"/>
</dbReference>
<feature type="compositionally biased region" description="Basic and acidic residues" evidence="1">
    <location>
        <begin position="144"/>
        <end position="164"/>
    </location>
</feature>
<evidence type="ECO:0000256" key="1">
    <source>
        <dbReference type="SAM" id="MobiDB-lite"/>
    </source>
</evidence>